<dbReference type="EMBL" id="QKYU01000007">
    <property type="protein sequence ID" value="PZW47030.1"/>
    <property type="molecule type" value="Genomic_DNA"/>
</dbReference>
<sequence>MRGALALVLLLAGPALADPIMAAAGIEMLLPQLARPAPFPRSLALAGRMAGEDAEIQAVLGRLGDLAAVGVPNRRMLAATLPAALDAAVAAEVGVEGGLGLFLARVMRLGAGVSGGLDSPALIAAVVAQAHMEAGGLAPAAAALAGLPPEPTLDAWREAARARLRLEAEAALLADLAMRRLVP</sequence>
<evidence type="ECO:0000313" key="3">
    <source>
        <dbReference type="Proteomes" id="UP000249688"/>
    </source>
</evidence>
<keyword evidence="1" id="KW-0732">Signal</keyword>
<organism evidence="2 3">
    <name type="scientific">Humitalea rosea</name>
    <dbReference type="NCBI Taxonomy" id="990373"/>
    <lineage>
        <taxon>Bacteria</taxon>
        <taxon>Pseudomonadati</taxon>
        <taxon>Pseudomonadota</taxon>
        <taxon>Alphaproteobacteria</taxon>
        <taxon>Acetobacterales</taxon>
        <taxon>Roseomonadaceae</taxon>
        <taxon>Humitalea</taxon>
    </lineage>
</organism>
<evidence type="ECO:0000256" key="1">
    <source>
        <dbReference type="SAM" id="SignalP"/>
    </source>
</evidence>
<protein>
    <recommendedName>
        <fullName evidence="4">DUF2059 domain-containing protein</fullName>
    </recommendedName>
</protein>
<evidence type="ECO:0008006" key="4">
    <source>
        <dbReference type="Google" id="ProtNLM"/>
    </source>
</evidence>
<dbReference type="RefSeq" id="WP_111397633.1">
    <property type="nucleotide sequence ID" value="NZ_QKYU01000007.1"/>
</dbReference>
<dbReference type="Proteomes" id="UP000249688">
    <property type="component" value="Unassembled WGS sequence"/>
</dbReference>
<dbReference type="AlphaFoldDB" id="A0A2W7J5K6"/>
<keyword evidence="3" id="KW-1185">Reference proteome</keyword>
<comment type="caution">
    <text evidence="2">The sequence shown here is derived from an EMBL/GenBank/DDBJ whole genome shotgun (WGS) entry which is preliminary data.</text>
</comment>
<feature type="chain" id="PRO_5015844999" description="DUF2059 domain-containing protein" evidence="1">
    <location>
        <begin position="18"/>
        <end position="183"/>
    </location>
</feature>
<reference evidence="2 3" key="1">
    <citation type="submission" date="2018-06" db="EMBL/GenBank/DDBJ databases">
        <title>Genomic Encyclopedia of Archaeal and Bacterial Type Strains, Phase II (KMG-II): from individual species to whole genera.</title>
        <authorList>
            <person name="Goeker M."/>
        </authorList>
    </citation>
    <scope>NUCLEOTIDE SEQUENCE [LARGE SCALE GENOMIC DNA]</scope>
    <source>
        <strain evidence="2 3">DSM 24525</strain>
    </source>
</reference>
<accession>A0A2W7J5K6</accession>
<name>A0A2W7J5K6_9PROT</name>
<proteinExistence type="predicted"/>
<feature type="signal peptide" evidence="1">
    <location>
        <begin position="1"/>
        <end position="17"/>
    </location>
</feature>
<evidence type="ECO:0000313" key="2">
    <source>
        <dbReference type="EMBL" id="PZW47030.1"/>
    </source>
</evidence>
<gene>
    <name evidence="2" type="ORF">C8P66_10768</name>
</gene>